<evidence type="ECO:0000313" key="4">
    <source>
        <dbReference type="Proteomes" id="UP001530377"/>
    </source>
</evidence>
<organism evidence="3 4">
    <name type="scientific">Cyclostephanos tholiformis</name>
    <dbReference type="NCBI Taxonomy" id="382380"/>
    <lineage>
        <taxon>Eukaryota</taxon>
        <taxon>Sar</taxon>
        <taxon>Stramenopiles</taxon>
        <taxon>Ochrophyta</taxon>
        <taxon>Bacillariophyta</taxon>
        <taxon>Coscinodiscophyceae</taxon>
        <taxon>Thalassiosirophycidae</taxon>
        <taxon>Stephanodiscales</taxon>
        <taxon>Stephanodiscaceae</taxon>
        <taxon>Cyclostephanos</taxon>
    </lineage>
</organism>
<reference evidence="3 4" key="1">
    <citation type="submission" date="2024-10" db="EMBL/GenBank/DDBJ databases">
        <title>Updated reference genomes for cyclostephanoid diatoms.</title>
        <authorList>
            <person name="Roberts W.R."/>
            <person name="Alverson A.J."/>
        </authorList>
    </citation>
    <scope>NUCLEOTIDE SEQUENCE [LARGE SCALE GENOMIC DNA]</scope>
    <source>
        <strain evidence="3 4">AJA228-03</strain>
    </source>
</reference>
<dbReference type="AlphaFoldDB" id="A0ABD3RE27"/>
<evidence type="ECO:0000256" key="1">
    <source>
        <dbReference type="SAM" id="MobiDB-lite"/>
    </source>
</evidence>
<protein>
    <submittedName>
        <fullName evidence="3">Uncharacterized protein</fullName>
    </submittedName>
</protein>
<feature type="compositionally biased region" description="Basic and acidic residues" evidence="1">
    <location>
        <begin position="41"/>
        <end position="50"/>
    </location>
</feature>
<evidence type="ECO:0000313" key="3">
    <source>
        <dbReference type="EMBL" id="KAL3811292.1"/>
    </source>
</evidence>
<proteinExistence type="predicted"/>
<feature type="compositionally biased region" description="Basic residues" evidence="1">
    <location>
        <begin position="211"/>
        <end position="221"/>
    </location>
</feature>
<evidence type="ECO:0000256" key="2">
    <source>
        <dbReference type="SAM" id="Phobius"/>
    </source>
</evidence>
<gene>
    <name evidence="3" type="ORF">ACHAXA_009292</name>
</gene>
<feature type="region of interest" description="Disordered" evidence="1">
    <location>
        <begin position="208"/>
        <end position="228"/>
    </location>
</feature>
<dbReference type="SUPFAM" id="SSF55961">
    <property type="entry name" value="Bet v1-like"/>
    <property type="match status" value="1"/>
</dbReference>
<dbReference type="EMBL" id="JALLPB020000270">
    <property type="protein sequence ID" value="KAL3811292.1"/>
    <property type="molecule type" value="Genomic_DNA"/>
</dbReference>
<keyword evidence="4" id="KW-1185">Reference proteome</keyword>
<accession>A0ABD3RE27</accession>
<comment type="caution">
    <text evidence="3">The sequence shown here is derived from an EMBL/GenBank/DDBJ whole genome shotgun (WGS) entry which is preliminary data.</text>
</comment>
<dbReference type="Proteomes" id="UP001530377">
    <property type="component" value="Unassembled WGS sequence"/>
</dbReference>
<keyword evidence="2" id="KW-0812">Transmembrane</keyword>
<sequence length="638" mass="70117">MEQSRPVDFTSTSTTPSPFPRRVLLGQVQRGRSTERRRHRCPWDDRDHSSSSDGGIQRRRRRRRRDSHSSTSTPSSTRPNIRAGIARDVEDVAARREDRERIDDLGDLDVVVVVVPPADRRRRGRSVGRRVRRRRRDAFSLTAAASFALFLCCFYRTTAVVFGVGASTYHRRCGAPGGSSHPASFVSTSRDSPVDAVIAERTLADPPSMTARRRTPSRRGRGTFNNVDTSWSNAVRHRSDLNESRFGVRKRVRTVLDKARKRTGIENVTDDERSDVESTFVQSELNVMIEAASVGGLGEMVFNDDDDDGEGGGAGLGCISGGMMGEIRPDARPDYVGGASLTTIALSSYDYEGYKDVAVLAKLEGDTNVSTANNGARLVDDVPASAITDPAVKSTGAGGDDSTPRVECVITNDDVMEKVIPEANAVPKDDASAFPPTPLPPPEPLPFVLPKLNADQSRRVVNGERVQYQDDMGLAGSGFVVWDVRAPASVVWDCLLDFKSYPQTIPTVREVIMYTNTHLKEDYRAERPLDFEDGTAAICKHGVPSVTRAQFLLSKFRLKVAAVHKYRVHPEGDYMIFTLDPASTNMVLKYAKGIWYTQSDPDGKEGYTRVWLLCELLDCGLCGSEGHAASDNVVEAAD</sequence>
<feature type="region of interest" description="Disordered" evidence="1">
    <location>
        <begin position="1"/>
        <end position="89"/>
    </location>
</feature>
<keyword evidence="2" id="KW-0472">Membrane</keyword>
<name>A0ABD3RE27_9STRA</name>
<keyword evidence="2" id="KW-1133">Transmembrane helix</keyword>
<feature type="compositionally biased region" description="Basic residues" evidence="1">
    <location>
        <begin position="57"/>
        <end position="66"/>
    </location>
</feature>
<feature type="transmembrane region" description="Helical" evidence="2">
    <location>
        <begin position="138"/>
        <end position="157"/>
    </location>
</feature>
<feature type="compositionally biased region" description="Low complexity" evidence="1">
    <location>
        <begin position="69"/>
        <end position="82"/>
    </location>
</feature>